<evidence type="ECO:0000256" key="1">
    <source>
        <dbReference type="ARBA" id="ARBA00004651"/>
    </source>
</evidence>
<dbReference type="Proteomes" id="UP000019102">
    <property type="component" value="Unassembled WGS sequence"/>
</dbReference>
<feature type="transmembrane region" description="Helical" evidence="7">
    <location>
        <begin position="34"/>
        <end position="60"/>
    </location>
</feature>
<dbReference type="PANTHER" id="PTHR30193">
    <property type="entry name" value="ABC TRANSPORTER PERMEASE PROTEIN"/>
    <property type="match status" value="1"/>
</dbReference>
<evidence type="ECO:0000313" key="9">
    <source>
        <dbReference type="EMBL" id="GAE94375.1"/>
    </source>
</evidence>
<keyword evidence="10" id="KW-1185">Reference proteome</keyword>
<organism evidence="9 10">
    <name type="scientific">Gracilibacillus boraciitolerans JCM 21714</name>
    <dbReference type="NCBI Taxonomy" id="1298598"/>
    <lineage>
        <taxon>Bacteria</taxon>
        <taxon>Bacillati</taxon>
        <taxon>Bacillota</taxon>
        <taxon>Bacilli</taxon>
        <taxon>Bacillales</taxon>
        <taxon>Bacillaceae</taxon>
        <taxon>Gracilibacillus</taxon>
    </lineage>
</organism>
<keyword evidence="3" id="KW-1003">Cell membrane</keyword>
<keyword evidence="6 7" id="KW-0472">Membrane</keyword>
<comment type="caution">
    <text evidence="9">The sequence shown here is derived from an EMBL/GenBank/DDBJ whole genome shotgun (WGS) entry which is preliminary data.</text>
</comment>
<gene>
    <name evidence="9" type="ORF">JCM21714_3529</name>
</gene>
<dbReference type="Gene3D" id="1.10.3720.10">
    <property type="entry name" value="MetI-like"/>
    <property type="match status" value="1"/>
</dbReference>
<keyword evidence="4 7" id="KW-0812">Transmembrane</keyword>
<dbReference type="eggNOG" id="COG1175">
    <property type="taxonomic scope" value="Bacteria"/>
</dbReference>
<dbReference type="EMBL" id="BAVS01000023">
    <property type="protein sequence ID" value="GAE94375.1"/>
    <property type="molecule type" value="Genomic_DNA"/>
</dbReference>
<dbReference type="AlphaFoldDB" id="W4VLX4"/>
<comment type="subcellular location">
    <subcellularLocation>
        <location evidence="1 7">Cell membrane</location>
        <topology evidence="1 7">Multi-pass membrane protein</topology>
    </subcellularLocation>
</comment>
<feature type="transmembrane region" description="Helical" evidence="7">
    <location>
        <begin position="118"/>
        <end position="144"/>
    </location>
</feature>
<accession>W4VLX4</accession>
<feature type="transmembrane region" description="Helical" evidence="7">
    <location>
        <begin position="72"/>
        <end position="92"/>
    </location>
</feature>
<evidence type="ECO:0000256" key="5">
    <source>
        <dbReference type="ARBA" id="ARBA00022989"/>
    </source>
</evidence>
<proteinExistence type="inferred from homology"/>
<dbReference type="PANTHER" id="PTHR30193:SF37">
    <property type="entry name" value="INNER MEMBRANE ABC TRANSPORTER PERMEASE PROTEIN YCJO"/>
    <property type="match status" value="1"/>
</dbReference>
<dbReference type="InterPro" id="IPR051393">
    <property type="entry name" value="ABC_transporter_permease"/>
</dbReference>
<dbReference type="GO" id="GO:0005886">
    <property type="term" value="C:plasma membrane"/>
    <property type="evidence" value="ECO:0007669"/>
    <property type="project" value="UniProtKB-SubCell"/>
</dbReference>
<dbReference type="InterPro" id="IPR000515">
    <property type="entry name" value="MetI-like"/>
</dbReference>
<sequence length="256" mass="28383">MSLYDIRLSFGAAPFIGLENYLYLFTDEVFLNSLIISLVFVFGSVVLGLVLALSFALSLYKCKRTGNFYKALSLVPYLISGIATAIMFRFLFSGDVGLINMILSTLGIDTINFLAEPLWALLICILANVWFVCPFATLVLLSGIQSVDPELFDSAKIDGAHRFHILRKIILPLIAPMMGISLIWLSFASFNMFDVILPLTNGGPGRTTEVMALYMYKVAFGELQYSLGSAVMVIILLFNVITSVIYLKVFNVNYSD</sequence>
<evidence type="ECO:0000256" key="6">
    <source>
        <dbReference type="ARBA" id="ARBA00023136"/>
    </source>
</evidence>
<dbReference type="CDD" id="cd06261">
    <property type="entry name" value="TM_PBP2"/>
    <property type="match status" value="1"/>
</dbReference>
<evidence type="ECO:0000313" key="10">
    <source>
        <dbReference type="Proteomes" id="UP000019102"/>
    </source>
</evidence>
<comment type="similarity">
    <text evidence="7">Belongs to the binding-protein-dependent transport system permease family.</text>
</comment>
<dbReference type="Pfam" id="PF00528">
    <property type="entry name" value="BPD_transp_1"/>
    <property type="match status" value="1"/>
</dbReference>
<reference evidence="9 10" key="1">
    <citation type="journal article" date="2014" name="Genome Announc.">
        <title>Draft Genome Sequence of the Boron-Tolerant and Moderately Halotolerant Bacterium Gracilibacillus boraciitolerans JCM 21714T.</title>
        <authorList>
            <person name="Ahmed I."/>
            <person name="Oshima K."/>
            <person name="Suda W."/>
            <person name="Kitamura K."/>
            <person name="Iida T."/>
            <person name="Ohmori Y."/>
            <person name="Fujiwara T."/>
            <person name="Hattori M."/>
            <person name="Ohkuma M."/>
        </authorList>
    </citation>
    <scope>NUCLEOTIDE SEQUENCE [LARGE SCALE GENOMIC DNA]</scope>
    <source>
        <strain evidence="9 10">JCM 21714</strain>
    </source>
</reference>
<keyword evidence="5 7" id="KW-1133">Transmembrane helix</keyword>
<evidence type="ECO:0000256" key="4">
    <source>
        <dbReference type="ARBA" id="ARBA00022692"/>
    </source>
</evidence>
<feature type="transmembrane region" description="Helical" evidence="7">
    <location>
        <begin position="225"/>
        <end position="247"/>
    </location>
</feature>
<dbReference type="InterPro" id="IPR035906">
    <property type="entry name" value="MetI-like_sf"/>
</dbReference>
<evidence type="ECO:0000256" key="2">
    <source>
        <dbReference type="ARBA" id="ARBA00022448"/>
    </source>
</evidence>
<keyword evidence="2 7" id="KW-0813">Transport</keyword>
<evidence type="ECO:0000256" key="7">
    <source>
        <dbReference type="RuleBase" id="RU363032"/>
    </source>
</evidence>
<protein>
    <submittedName>
        <fullName evidence="9">Sugar ABC transporter</fullName>
    </submittedName>
</protein>
<dbReference type="STRING" id="1298598.JCM21714_3529"/>
<dbReference type="GO" id="GO:0055085">
    <property type="term" value="P:transmembrane transport"/>
    <property type="evidence" value="ECO:0007669"/>
    <property type="project" value="InterPro"/>
</dbReference>
<name>W4VLX4_9BACI</name>
<feature type="domain" description="ABC transmembrane type-1" evidence="8">
    <location>
        <begin position="30"/>
        <end position="246"/>
    </location>
</feature>
<evidence type="ECO:0000256" key="3">
    <source>
        <dbReference type="ARBA" id="ARBA00022475"/>
    </source>
</evidence>
<dbReference type="PROSITE" id="PS50928">
    <property type="entry name" value="ABC_TM1"/>
    <property type="match status" value="1"/>
</dbReference>
<evidence type="ECO:0000259" key="8">
    <source>
        <dbReference type="PROSITE" id="PS50928"/>
    </source>
</evidence>
<dbReference type="SUPFAM" id="SSF161098">
    <property type="entry name" value="MetI-like"/>
    <property type="match status" value="1"/>
</dbReference>
<feature type="transmembrane region" description="Helical" evidence="7">
    <location>
        <begin position="165"/>
        <end position="187"/>
    </location>
</feature>